<evidence type="ECO:0000313" key="3">
    <source>
        <dbReference type="EMBL" id="MUG73552.1"/>
    </source>
</evidence>
<keyword evidence="3" id="KW-0808">Transferase</keyword>
<accession>A0A7X3CUI6</accession>
<feature type="domain" description="Glycosyltransferase subfamily 4-like N-terminal" evidence="2">
    <location>
        <begin position="14"/>
        <end position="180"/>
    </location>
</feature>
<dbReference type="PANTHER" id="PTHR45947:SF3">
    <property type="entry name" value="SULFOQUINOVOSYL TRANSFERASE SQD2"/>
    <property type="match status" value="1"/>
</dbReference>
<dbReference type="SUPFAM" id="SSF53756">
    <property type="entry name" value="UDP-Glycosyltransferase/glycogen phosphorylase"/>
    <property type="match status" value="1"/>
</dbReference>
<dbReference type="InterPro" id="IPR028098">
    <property type="entry name" value="Glyco_trans_4-like_N"/>
</dbReference>
<dbReference type="EMBL" id="WNZX01000028">
    <property type="protein sequence ID" value="MUG73552.1"/>
    <property type="molecule type" value="Genomic_DNA"/>
</dbReference>
<evidence type="ECO:0000313" key="4">
    <source>
        <dbReference type="Proteomes" id="UP000450917"/>
    </source>
</evidence>
<gene>
    <name evidence="3" type="ORF">GNP93_23290</name>
</gene>
<dbReference type="CDD" id="cd03814">
    <property type="entry name" value="GT4-like"/>
    <property type="match status" value="1"/>
</dbReference>
<organism evidence="3 4">
    <name type="scientific">Paenibacillus validus</name>
    <dbReference type="NCBI Taxonomy" id="44253"/>
    <lineage>
        <taxon>Bacteria</taxon>
        <taxon>Bacillati</taxon>
        <taxon>Bacillota</taxon>
        <taxon>Bacilli</taxon>
        <taxon>Bacillales</taxon>
        <taxon>Paenibacillaceae</taxon>
        <taxon>Paenibacillus</taxon>
    </lineage>
</organism>
<feature type="domain" description="Glycosyl transferase family 1" evidence="1">
    <location>
        <begin position="190"/>
        <end position="352"/>
    </location>
</feature>
<dbReference type="InterPro" id="IPR001296">
    <property type="entry name" value="Glyco_trans_1"/>
</dbReference>
<keyword evidence="4" id="KW-1185">Reference proteome</keyword>
<dbReference type="InterPro" id="IPR050194">
    <property type="entry name" value="Glycosyltransferase_grp1"/>
</dbReference>
<dbReference type="PANTHER" id="PTHR45947">
    <property type="entry name" value="SULFOQUINOVOSYL TRANSFERASE SQD2"/>
    <property type="match status" value="1"/>
</dbReference>
<dbReference type="Proteomes" id="UP000450917">
    <property type="component" value="Unassembled WGS sequence"/>
</dbReference>
<proteinExistence type="predicted"/>
<name>A0A7X3CUI6_9BACL</name>
<dbReference type="AlphaFoldDB" id="A0A7X3CUI6"/>
<dbReference type="RefSeq" id="WP_155615631.1">
    <property type="nucleotide sequence ID" value="NZ_WNZX01000028.1"/>
</dbReference>
<dbReference type="GO" id="GO:0016758">
    <property type="term" value="F:hexosyltransferase activity"/>
    <property type="evidence" value="ECO:0007669"/>
    <property type="project" value="TreeGrafter"/>
</dbReference>
<evidence type="ECO:0000259" key="1">
    <source>
        <dbReference type="Pfam" id="PF00534"/>
    </source>
</evidence>
<sequence length="390" mass="43875">MRVALFTDTYVPDVNGVAQTLGRWVNYLETRGVECMVFAPLSHSAAETNQRMVERFYSIPFLLYPECRMAIPNPMNLKKTLRAFAPDLIHLATPFNLGLVGLHYAKRHHIPVVASYHTHFDQYLAYYKLQWMEPILWKYMLWFHQDCQRIYVPSRSAKKHLEEKGLNFVEIWSRGVDMQRFHPFADRKEVLAARNLSPGKFVMLYVGRLAPEKSVDVLMRTFESLPAHMRACSHLIIAGDGPLLKPLTEQYGGDPDITFTGFQQGKALSDLYAAADVFVFPSATETFGNVILEAMASGTPVVGANAGGVADNIEHGRTGLLCAPGQVSEFVEAAHKIFTDRSFAQKLAAAGRTYSMKQSWDAIFAGLYDSCRKVAEVSLRSREEKDVVLK</sequence>
<comment type="caution">
    <text evidence="3">The sequence shown here is derived from an EMBL/GenBank/DDBJ whole genome shotgun (WGS) entry which is preliminary data.</text>
</comment>
<evidence type="ECO:0000259" key="2">
    <source>
        <dbReference type="Pfam" id="PF13439"/>
    </source>
</evidence>
<dbReference type="Pfam" id="PF13439">
    <property type="entry name" value="Glyco_transf_4"/>
    <property type="match status" value="1"/>
</dbReference>
<dbReference type="Pfam" id="PF00534">
    <property type="entry name" value="Glycos_transf_1"/>
    <property type="match status" value="1"/>
</dbReference>
<dbReference type="Gene3D" id="3.40.50.2000">
    <property type="entry name" value="Glycogen Phosphorylase B"/>
    <property type="match status" value="2"/>
</dbReference>
<protein>
    <submittedName>
        <fullName evidence="3">Glycosyltransferase</fullName>
    </submittedName>
</protein>
<reference evidence="3 4" key="1">
    <citation type="submission" date="2019-11" db="EMBL/GenBank/DDBJ databases">
        <title>Draft genome sequences of five Paenibacillus species of dairy origin.</title>
        <authorList>
            <person name="Olajide A.M."/>
            <person name="Chen S."/>
            <person name="Lapointe G."/>
        </authorList>
    </citation>
    <scope>NUCLEOTIDE SEQUENCE [LARGE SCALE GENOMIC DNA]</scope>
    <source>
        <strain evidence="3 4">2CS3</strain>
    </source>
</reference>